<dbReference type="PROSITE" id="PS50297">
    <property type="entry name" value="ANK_REP_REGION"/>
    <property type="match status" value="2"/>
</dbReference>
<proteinExistence type="predicted"/>
<dbReference type="PRINTS" id="PR01415">
    <property type="entry name" value="ANKYRIN"/>
</dbReference>
<dbReference type="STRING" id="1121001.SAMN02745857_00897"/>
<feature type="signal peptide" evidence="4">
    <location>
        <begin position="1"/>
        <end position="22"/>
    </location>
</feature>
<dbReference type="PROSITE" id="PS50088">
    <property type="entry name" value="ANK_REPEAT"/>
    <property type="match status" value="2"/>
</dbReference>
<evidence type="ECO:0000256" key="1">
    <source>
        <dbReference type="ARBA" id="ARBA00022737"/>
    </source>
</evidence>
<dbReference type="SUPFAM" id="SSF48403">
    <property type="entry name" value="Ankyrin repeat"/>
    <property type="match status" value="1"/>
</dbReference>
<protein>
    <submittedName>
        <fullName evidence="5">Ankyrin repeat-containing protein</fullName>
    </submittedName>
</protein>
<organism evidence="5 6">
    <name type="scientific">Andreprevotia lacus DSM 23236</name>
    <dbReference type="NCBI Taxonomy" id="1121001"/>
    <lineage>
        <taxon>Bacteria</taxon>
        <taxon>Pseudomonadati</taxon>
        <taxon>Pseudomonadota</taxon>
        <taxon>Betaproteobacteria</taxon>
        <taxon>Neisseriales</taxon>
        <taxon>Chitinibacteraceae</taxon>
        <taxon>Andreprevotia</taxon>
    </lineage>
</organism>
<feature type="repeat" description="ANK" evidence="3">
    <location>
        <begin position="103"/>
        <end position="135"/>
    </location>
</feature>
<keyword evidence="1" id="KW-0677">Repeat</keyword>
<dbReference type="OrthoDB" id="671583at2"/>
<dbReference type="Pfam" id="PF13637">
    <property type="entry name" value="Ank_4"/>
    <property type="match status" value="1"/>
</dbReference>
<feature type="repeat" description="ANK" evidence="3">
    <location>
        <begin position="69"/>
        <end position="101"/>
    </location>
</feature>
<reference evidence="5 6" key="1">
    <citation type="submission" date="2017-04" db="EMBL/GenBank/DDBJ databases">
        <authorList>
            <person name="Afonso C.L."/>
            <person name="Miller P.J."/>
            <person name="Scott M.A."/>
            <person name="Spackman E."/>
            <person name="Goraichik I."/>
            <person name="Dimitrov K.M."/>
            <person name="Suarez D.L."/>
            <person name="Swayne D.E."/>
        </authorList>
    </citation>
    <scope>NUCLEOTIDE SEQUENCE [LARGE SCALE GENOMIC DNA]</scope>
    <source>
        <strain evidence="5 6">DSM 23236</strain>
    </source>
</reference>
<dbReference type="PANTHER" id="PTHR24171">
    <property type="entry name" value="ANKYRIN REPEAT DOMAIN-CONTAINING PROTEIN 39-RELATED"/>
    <property type="match status" value="1"/>
</dbReference>
<evidence type="ECO:0000256" key="2">
    <source>
        <dbReference type="ARBA" id="ARBA00023043"/>
    </source>
</evidence>
<dbReference type="Proteomes" id="UP000192761">
    <property type="component" value="Unassembled WGS sequence"/>
</dbReference>
<accession>A0A1W1X8J3</accession>
<dbReference type="SMART" id="SM00248">
    <property type="entry name" value="ANK"/>
    <property type="match status" value="3"/>
</dbReference>
<dbReference type="Gene3D" id="1.25.40.20">
    <property type="entry name" value="Ankyrin repeat-containing domain"/>
    <property type="match status" value="1"/>
</dbReference>
<dbReference type="AlphaFoldDB" id="A0A1W1X8J3"/>
<dbReference type="InterPro" id="IPR036770">
    <property type="entry name" value="Ankyrin_rpt-contain_sf"/>
</dbReference>
<evidence type="ECO:0000256" key="4">
    <source>
        <dbReference type="SAM" id="SignalP"/>
    </source>
</evidence>
<name>A0A1W1X8J3_9NEIS</name>
<dbReference type="EMBL" id="FWXD01000004">
    <property type="protein sequence ID" value="SMC20295.1"/>
    <property type="molecule type" value="Genomic_DNA"/>
</dbReference>
<keyword evidence="6" id="KW-1185">Reference proteome</keyword>
<keyword evidence="4" id="KW-0732">Signal</keyword>
<dbReference type="InterPro" id="IPR002110">
    <property type="entry name" value="Ankyrin_rpt"/>
</dbReference>
<gene>
    <name evidence="5" type="ORF">SAMN02745857_00897</name>
</gene>
<evidence type="ECO:0000313" key="6">
    <source>
        <dbReference type="Proteomes" id="UP000192761"/>
    </source>
</evidence>
<evidence type="ECO:0000313" key="5">
    <source>
        <dbReference type="EMBL" id="SMC20295.1"/>
    </source>
</evidence>
<keyword evidence="2 3" id="KW-0040">ANK repeat</keyword>
<feature type="chain" id="PRO_5010740880" evidence="4">
    <location>
        <begin position="23"/>
        <end position="158"/>
    </location>
</feature>
<evidence type="ECO:0000256" key="3">
    <source>
        <dbReference type="PROSITE-ProRule" id="PRU00023"/>
    </source>
</evidence>
<dbReference type="RefSeq" id="WP_084089344.1">
    <property type="nucleotide sequence ID" value="NZ_FWXD01000004.1"/>
</dbReference>
<sequence length="158" mass="16900">MQTKLLCTLALAGMVISTASLAAVNCAKINQRDAAGETPFTMAISGGKTAQVKDMLNRCQPELDKMSKEGWYPLHVAAYYGSVEVIELLVKKGADINARGTYDDMTPLHMAVSYGKPEFVKALLANGADKSLKSASGKTAYDIAKDDNKTTLLALLKP</sequence>